<gene>
    <name evidence="1" type="ordered locus">Cag_0945</name>
</gene>
<proteinExistence type="predicted"/>
<accession>Q3AS17</accession>
<evidence type="ECO:0000313" key="1">
    <source>
        <dbReference type="EMBL" id="ABB28208.1"/>
    </source>
</evidence>
<dbReference type="OrthoDB" id="595069at2"/>
<reference evidence="1" key="1">
    <citation type="submission" date="2005-08" db="EMBL/GenBank/DDBJ databases">
        <title>Complete sequence of Chlorobium chlorochromatii CaD3.</title>
        <authorList>
            <person name="Copeland A."/>
            <person name="Lucas S."/>
            <person name="Lapidus A."/>
            <person name="Barry K."/>
            <person name="Detter J.C."/>
            <person name="Glavina T."/>
            <person name="Hammon N."/>
            <person name="Israni S."/>
            <person name="Pitluck S."/>
            <person name="Bryant D."/>
            <person name="Schmutz J."/>
            <person name="Larimer F."/>
            <person name="Land M."/>
            <person name="Kyrpides N."/>
            <person name="Ivanova N."/>
            <person name="Richardson P."/>
        </authorList>
    </citation>
    <scope>NUCLEOTIDE SEQUENCE [LARGE SCALE GENOMIC DNA]</scope>
    <source>
        <strain evidence="1">CaD3</strain>
    </source>
</reference>
<protein>
    <submittedName>
        <fullName evidence="1">Uncharacterized protein</fullName>
    </submittedName>
</protein>
<sequence length="111" mass="12023">MKFPHCDYAPSEDGFYSQCASCPIDASLAGCALEECGDGVYQSEGETPHGGSKALFYFTDNDGNRVAKRQAHHVEVHEMNAENQIIAVLYGMVDPEGIIYLKKSSASSSNN</sequence>
<dbReference type="KEGG" id="cch:Cag_0945"/>
<dbReference type="eggNOG" id="ENOG5032WFX">
    <property type="taxonomic scope" value="Bacteria"/>
</dbReference>
<name>Q3AS17_CHLCH</name>
<dbReference type="AlphaFoldDB" id="Q3AS17"/>
<organism evidence="1">
    <name type="scientific">Chlorobium chlorochromatii (strain CaD3)</name>
    <dbReference type="NCBI Taxonomy" id="340177"/>
    <lineage>
        <taxon>Bacteria</taxon>
        <taxon>Pseudomonadati</taxon>
        <taxon>Chlorobiota</taxon>
        <taxon>Chlorobiia</taxon>
        <taxon>Chlorobiales</taxon>
        <taxon>Chlorobiaceae</taxon>
        <taxon>Chlorobium/Pelodictyon group</taxon>
        <taxon>Chlorobium</taxon>
    </lineage>
</organism>
<dbReference type="STRING" id="340177.Cag_0945"/>
<dbReference type="HOGENOM" id="CLU_2218370_0_0_10"/>
<dbReference type="EMBL" id="CP000108">
    <property type="protein sequence ID" value="ABB28208.1"/>
    <property type="molecule type" value="Genomic_DNA"/>
</dbReference>